<gene>
    <name evidence="2" type="ORF">BWGO95_05752</name>
</gene>
<sequence>MRSFGSLVISTICSVILVISNAYSFYDKFTTGGTYYWVSGIIGIIFLLFFIANMQDIINKNYRTSTD</sequence>
<evidence type="ECO:0000256" key="1">
    <source>
        <dbReference type="SAM" id="Phobius"/>
    </source>
</evidence>
<dbReference type="AlphaFoldDB" id="A0A1G4ERE5"/>
<keyword evidence="1" id="KW-0812">Transmembrane</keyword>
<name>A0A1G4ERE5_BACMY</name>
<feature type="transmembrane region" description="Helical" evidence="1">
    <location>
        <begin position="34"/>
        <end position="53"/>
    </location>
</feature>
<evidence type="ECO:0000313" key="2">
    <source>
        <dbReference type="EMBL" id="SCB71510.1"/>
    </source>
</evidence>
<dbReference type="EMBL" id="FMAK01000072">
    <property type="protein sequence ID" value="SCB71510.1"/>
    <property type="molecule type" value="Genomic_DNA"/>
</dbReference>
<evidence type="ECO:0000313" key="3">
    <source>
        <dbReference type="Proteomes" id="UP000195696"/>
    </source>
</evidence>
<dbReference type="Proteomes" id="UP000195696">
    <property type="component" value="Unassembled WGS sequence"/>
</dbReference>
<proteinExistence type="predicted"/>
<accession>A0A1G4ERE5</accession>
<reference evidence="2 3" key="1">
    <citation type="submission" date="2016-08" db="EMBL/GenBank/DDBJ databases">
        <authorList>
            <person name="Seilhamer J.J."/>
        </authorList>
    </citation>
    <scope>NUCLEOTIDE SEQUENCE [LARGE SCALE GENOMIC DNA]</scope>
    <source>
        <strain evidence="2 3">SDA_GO95</strain>
    </source>
</reference>
<keyword evidence="1" id="KW-1133">Transmembrane helix</keyword>
<keyword evidence="1" id="KW-0472">Membrane</keyword>
<protein>
    <submittedName>
        <fullName evidence="2">Uncharacterized protein</fullName>
    </submittedName>
</protein>
<dbReference type="RefSeq" id="WP_088099778.1">
    <property type="nucleotide sequence ID" value="NZ_CP036038.1"/>
</dbReference>
<organism evidence="2 3">
    <name type="scientific">Bacillus mycoides</name>
    <dbReference type="NCBI Taxonomy" id="1405"/>
    <lineage>
        <taxon>Bacteria</taxon>
        <taxon>Bacillati</taxon>
        <taxon>Bacillota</taxon>
        <taxon>Bacilli</taxon>
        <taxon>Bacillales</taxon>
        <taxon>Bacillaceae</taxon>
        <taxon>Bacillus</taxon>
        <taxon>Bacillus cereus group</taxon>
    </lineage>
</organism>